<proteinExistence type="predicted"/>
<reference evidence="1" key="1">
    <citation type="submission" date="2021-06" db="EMBL/GenBank/DDBJ databases">
        <authorList>
            <person name="Kallberg Y."/>
            <person name="Tangrot J."/>
            <person name="Rosling A."/>
        </authorList>
    </citation>
    <scope>NUCLEOTIDE SEQUENCE</scope>
    <source>
        <strain evidence="1">28 12/20/2015</strain>
    </source>
</reference>
<comment type="caution">
    <text evidence="1">The sequence shown here is derived from an EMBL/GenBank/DDBJ whole genome shotgun (WGS) entry which is preliminary data.</text>
</comment>
<gene>
    <name evidence="1" type="ORF">SPELUC_LOCUS13375</name>
</gene>
<dbReference type="Proteomes" id="UP000789366">
    <property type="component" value="Unassembled WGS sequence"/>
</dbReference>
<dbReference type="EMBL" id="CAJVPW010035052">
    <property type="protein sequence ID" value="CAG8734871.1"/>
    <property type="molecule type" value="Genomic_DNA"/>
</dbReference>
<keyword evidence="2" id="KW-1185">Reference proteome</keyword>
<organism evidence="1 2">
    <name type="scientific">Cetraspora pellucida</name>
    <dbReference type="NCBI Taxonomy" id="1433469"/>
    <lineage>
        <taxon>Eukaryota</taxon>
        <taxon>Fungi</taxon>
        <taxon>Fungi incertae sedis</taxon>
        <taxon>Mucoromycota</taxon>
        <taxon>Glomeromycotina</taxon>
        <taxon>Glomeromycetes</taxon>
        <taxon>Diversisporales</taxon>
        <taxon>Gigasporaceae</taxon>
        <taxon>Cetraspora</taxon>
    </lineage>
</organism>
<sequence length="155" mass="17508">MSKRNLSKPGQYSFTKFYTYNKSTGALTTPGWPAFFSVTGIVAAGKKPLTQSQSFNSFVDSIYKRLNEEHLEILEGFNDTETEQILYYTHNSSQGRLEAPVSGWPAFASLAGTIAVGITQHGSFNSFLEKLYEKYNQEHLEILEGFNDTETEQIW</sequence>
<accession>A0ACA9Q5E1</accession>
<evidence type="ECO:0000313" key="2">
    <source>
        <dbReference type="Proteomes" id="UP000789366"/>
    </source>
</evidence>
<name>A0ACA9Q5E1_9GLOM</name>
<protein>
    <submittedName>
        <fullName evidence="1">739_t:CDS:1</fullName>
    </submittedName>
</protein>
<evidence type="ECO:0000313" key="1">
    <source>
        <dbReference type="EMBL" id="CAG8734871.1"/>
    </source>
</evidence>
<feature type="non-terminal residue" evidence="1">
    <location>
        <position position="155"/>
    </location>
</feature>